<reference evidence="7 8" key="1">
    <citation type="submission" date="2019-09" db="EMBL/GenBank/DDBJ databases">
        <title>Bird 10,000 Genomes (B10K) Project - Family phase.</title>
        <authorList>
            <person name="Zhang G."/>
        </authorList>
    </citation>
    <scope>NUCLEOTIDE SEQUENCE [LARGE SCALE GENOMIC DNA]</scope>
    <source>
        <strain evidence="7">B10K-DU-002-35</strain>
        <tissue evidence="7">Muscle</tissue>
    </source>
</reference>
<evidence type="ECO:0000256" key="4">
    <source>
        <dbReference type="ARBA" id="ARBA00023273"/>
    </source>
</evidence>
<dbReference type="Proteomes" id="UP000565785">
    <property type="component" value="Unassembled WGS sequence"/>
</dbReference>
<evidence type="ECO:0000313" key="8">
    <source>
        <dbReference type="Proteomes" id="UP000565785"/>
    </source>
</evidence>
<protein>
    <recommendedName>
        <fullName evidence="5">Cilia- and flagella-associated protein 251</fullName>
    </recommendedName>
</protein>
<keyword evidence="3" id="KW-0677">Repeat</keyword>
<comment type="subcellular location">
    <subcellularLocation>
        <location evidence="1">Cell projection</location>
        <location evidence="1">Cilium</location>
    </subcellularLocation>
</comment>
<dbReference type="InterPro" id="IPR036322">
    <property type="entry name" value="WD40_repeat_dom_sf"/>
</dbReference>
<dbReference type="AlphaFoldDB" id="A0A7L1NPR8"/>
<evidence type="ECO:0000256" key="6">
    <source>
        <dbReference type="SAM" id="MobiDB-lite"/>
    </source>
</evidence>
<sequence>SLVQTATPGTLFQEDKAAGVHPLNLSWVFGYNSSLAVHNLMDGDQRLLLYVSSHAAVIHDVLGNRQYHLQSHSNVISCLCVSEDRRWLATGDRGPNALVIVWDSFSGIPVRTIFESPRQDGVCALAMSRDAKYLATISAGPVQRVCIWDWTSPTENPTCSTLLRPEVGYQDYIVFNPQNPSELVSNSRTQVIFYLWVTSPQYDHLASLLSLQTFRSLVGRFSQSVFHFNNTQALTATSAGKLVLWDSTPHPHCPSKGQQGKPHSMRATKLVPMQKDSLTVLLVFESCIVTGDTKGQVKVYNGQLRFLTCCSHPKVGPIVSISFSKDPPDPPTPANGGLETDPPHSVSLTCNRNFILSTSDATVFHVTKAGTHFETVMEEARQAVDAVACHPRQELVAVGSRCGLLKVWDYQHAKYLVSRVFTAAGIQCLSYDSKGCFLAVGFTDGSVHILDAISLQSSCSELRFSRGPVTHASFSHDAQYLATADKKNAVTVYKSVLQDGSRCWEHLAGLHSHYKPIRGILFGVQSGSNEPRLLSLGEDRHLVEYDLNSSSKDQLVVLHRDRIEQDAVPLCMAWHPQLSSESFLLTANNHYKMKLYNATTRACRKTILGPTYGSPLEKIQILPSPDTVEPQKHYLVYVTKDKVGLQILPADGNPHKSFAFICHPDGVSDLACSYDGRCVFTAGGNDRAVMKWELNLSALDAAACLGGKDLIPFYSLLDGGREGEFFRELEDYFYYTQLLSQGIDTLETRQVSTHIPLEEIPLLMRAMGFYPSEKKIEEMINEVKFSKYADTGEQVAQINLGDFIKLYINHRPAFGLSMKDIQRAFQLLGYDNESGDKVIDRGDLLLLLQCRGERMTEDELVQCLTTLLNNGPGGGGSEPDTYDPTGAAAVTEGAIPAEITAEIFAADILGLPVAE</sequence>
<accession>A0A7L1NPR8</accession>
<dbReference type="InterPro" id="IPR015943">
    <property type="entry name" value="WD40/YVTN_repeat-like_dom_sf"/>
</dbReference>
<dbReference type="SUPFAM" id="SSF47473">
    <property type="entry name" value="EF-hand"/>
    <property type="match status" value="1"/>
</dbReference>
<dbReference type="SMART" id="SM00320">
    <property type="entry name" value="WD40"/>
    <property type="match status" value="9"/>
</dbReference>
<gene>
    <name evidence="7" type="primary">Wdr66</name>
    <name evidence="7" type="ORF">RHICYA_R12764</name>
</gene>
<dbReference type="InterPro" id="IPR001680">
    <property type="entry name" value="WD40_rpt"/>
</dbReference>
<dbReference type="EMBL" id="VXBP01008210">
    <property type="protein sequence ID" value="NXO01952.1"/>
    <property type="molecule type" value="Genomic_DNA"/>
</dbReference>
<dbReference type="OrthoDB" id="4899631at2759"/>
<dbReference type="PANTHER" id="PTHR13720">
    <property type="entry name" value="WD-40 REPEAT PROTEIN"/>
    <property type="match status" value="1"/>
</dbReference>
<name>A0A7L1NPR8_RHICY</name>
<dbReference type="Gene3D" id="2.130.10.10">
    <property type="entry name" value="YVTN repeat-like/Quinoprotein amine dehydrogenase"/>
    <property type="match status" value="2"/>
</dbReference>
<dbReference type="SUPFAM" id="SSF50978">
    <property type="entry name" value="WD40 repeat-like"/>
    <property type="match status" value="2"/>
</dbReference>
<keyword evidence="8" id="KW-1185">Reference proteome</keyword>
<comment type="caution">
    <text evidence="7">The sequence shown here is derived from an EMBL/GenBank/DDBJ whole genome shotgun (WGS) entry which is preliminary data.</text>
</comment>
<dbReference type="InterPro" id="IPR011992">
    <property type="entry name" value="EF-hand-dom_pair"/>
</dbReference>
<dbReference type="PANTHER" id="PTHR13720:SF13">
    <property type="entry name" value="CILIA- AND FLAGELLA-ASSOCIATED PROTEIN 251"/>
    <property type="match status" value="1"/>
</dbReference>
<keyword evidence="4" id="KW-0966">Cell projection</keyword>
<proteinExistence type="predicted"/>
<dbReference type="InterPro" id="IPR050630">
    <property type="entry name" value="WD_repeat_EMAP"/>
</dbReference>
<organism evidence="7 8">
    <name type="scientific">Rhinopomastus cyanomelas</name>
    <name type="common">Common scimitarbill</name>
    <dbReference type="NCBI Taxonomy" id="113115"/>
    <lineage>
        <taxon>Eukaryota</taxon>
        <taxon>Metazoa</taxon>
        <taxon>Chordata</taxon>
        <taxon>Craniata</taxon>
        <taxon>Vertebrata</taxon>
        <taxon>Euteleostomi</taxon>
        <taxon>Archelosauria</taxon>
        <taxon>Archosauria</taxon>
        <taxon>Dinosauria</taxon>
        <taxon>Saurischia</taxon>
        <taxon>Theropoda</taxon>
        <taxon>Coelurosauria</taxon>
        <taxon>Aves</taxon>
        <taxon>Neognathae</taxon>
        <taxon>Neoaves</taxon>
        <taxon>Telluraves</taxon>
        <taxon>Coraciimorphae</taxon>
        <taxon>Bucerotiformes</taxon>
        <taxon>Rhinopomastidae</taxon>
        <taxon>Rhinopomastus</taxon>
    </lineage>
</organism>
<keyword evidence="2" id="KW-0853">WD repeat</keyword>
<feature type="non-terminal residue" evidence="7">
    <location>
        <position position="1"/>
    </location>
</feature>
<feature type="non-terminal residue" evidence="7">
    <location>
        <position position="915"/>
    </location>
</feature>
<feature type="region of interest" description="Disordered" evidence="6">
    <location>
        <begin position="323"/>
        <end position="342"/>
    </location>
</feature>
<dbReference type="Pfam" id="PF00400">
    <property type="entry name" value="WD40"/>
    <property type="match status" value="3"/>
</dbReference>
<evidence type="ECO:0000256" key="2">
    <source>
        <dbReference type="ARBA" id="ARBA00022574"/>
    </source>
</evidence>
<evidence type="ECO:0000313" key="7">
    <source>
        <dbReference type="EMBL" id="NXO01952.1"/>
    </source>
</evidence>
<dbReference type="Gene3D" id="1.10.238.10">
    <property type="entry name" value="EF-hand"/>
    <property type="match status" value="1"/>
</dbReference>
<evidence type="ECO:0000256" key="5">
    <source>
        <dbReference type="ARBA" id="ARBA00040994"/>
    </source>
</evidence>
<evidence type="ECO:0000256" key="1">
    <source>
        <dbReference type="ARBA" id="ARBA00004138"/>
    </source>
</evidence>
<evidence type="ECO:0000256" key="3">
    <source>
        <dbReference type="ARBA" id="ARBA00022737"/>
    </source>
</evidence>
<dbReference type="GO" id="GO:0036126">
    <property type="term" value="C:sperm flagellum"/>
    <property type="evidence" value="ECO:0007669"/>
    <property type="project" value="TreeGrafter"/>
</dbReference>